<feature type="domain" description="Peptidase S9 prolyl oligopeptidase catalytic" evidence="4">
    <location>
        <begin position="495"/>
        <end position="700"/>
    </location>
</feature>
<keyword evidence="1" id="KW-0378">Hydrolase</keyword>
<organism evidence="5 6">
    <name type="scientific">Arthrobacter ginkgonis</name>
    <dbReference type="NCBI Taxonomy" id="1630594"/>
    <lineage>
        <taxon>Bacteria</taxon>
        <taxon>Bacillati</taxon>
        <taxon>Actinomycetota</taxon>
        <taxon>Actinomycetes</taxon>
        <taxon>Micrococcales</taxon>
        <taxon>Micrococcaceae</taxon>
        <taxon>Arthrobacter</taxon>
    </lineage>
</organism>
<dbReference type="InterPro" id="IPR029058">
    <property type="entry name" value="AB_hydrolase_fold"/>
</dbReference>
<keyword evidence="2" id="KW-0720">Serine protease</keyword>
<dbReference type="PANTHER" id="PTHR42776">
    <property type="entry name" value="SERINE PEPTIDASE S9 FAMILY MEMBER"/>
    <property type="match status" value="1"/>
</dbReference>
<feature type="region of interest" description="Disordered" evidence="3">
    <location>
        <begin position="187"/>
        <end position="215"/>
    </location>
</feature>
<evidence type="ECO:0000256" key="3">
    <source>
        <dbReference type="SAM" id="MobiDB-lite"/>
    </source>
</evidence>
<keyword evidence="2" id="KW-0645">Protease</keyword>
<evidence type="ECO:0000256" key="2">
    <source>
        <dbReference type="ARBA" id="ARBA00022825"/>
    </source>
</evidence>
<dbReference type="SUPFAM" id="SSF53474">
    <property type="entry name" value="alpha/beta-Hydrolases"/>
    <property type="match status" value="1"/>
</dbReference>
<accession>A0ABP7CJ70</accession>
<sequence>MKPTQLELLTTVSAPALAPDGSAAVVAACRPSFAADAAVGQLWLVDPAGAAAPRRLTRGVRDTNPQYSPDGSAVAFLRADAKGRPQLAVVDARGGEPRVLTDRPLGVGEFAWSPDSARIAFTAGRPEAGRYGTLEGVGPEKEDPRRITGWKYRENGTGYTGDQRPGIFLLEVPDPNEEPFVEPVGRAARDAGSGSDASGRPGAAGEPGPGFPAVRLLTPADREASGPAFSPDGTHLYFAAALHEGADLDLRSMVHRLRLDAPELPPQAVAGGPAGSFAYWAPTFSRDGRTLFLLGEELGPDGLDFVARNGGVFALDVAGLETADLEAADLNATDPAAAGEVRGEPRPLTDRDALDYGDAGRLVPYGTDSVLARARVRGGGRLHAIGPDGGATVLLEGRLDLAGAAEAGGTVVVSYADPATPGELGVVADGALRPATAFAAPLAAAARIAVPRELTVEAPDGHPVHGWVFLPEGEGPHPVLLNIHGGPYSQYGWGYFDEAQVYAQAGYAVVQCNPRGTAGYGRDHGLAIRGAMGTVDLDDVLAFLDGAVAAVPALDGTRTGILGGSYGGYLTAWTIAHEHRFAAAIVERGFLDPMSFIGSSDIGWFFGEAYTGTDPEHTLKQSPLAVAAQVRTPTLVIHSEEDLRCPVEQAQRYYVALKRAGVEAEMLLFPGENHELSRSGTPWHRRQRFEAILDWWNRHLPVGPRG</sequence>
<dbReference type="RefSeq" id="WP_345151788.1">
    <property type="nucleotide sequence ID" value="NZ_BAABEO010000019.1"/>
</dbReference>
<protein>
    <submittedName>
        <fullName evidence="5">S9 family peptidase</fullName>
    </submittedName>
</protein>
<comment type="caution">
    <text evidence="5">The sequence shown here is derived from an EMBL/GenBank/DDBJ whole genome shotgun (WGS) entry which is preliminary data.</text>
</comment>
<evidence type="ECO:0000259" key="4">
    <source>
        <dbReference type="Pfam" id="PF00326"/>
    </source>
</evidence>
<evidence type="ECO:0000313" key="5">
    <source>
        <dbReference type="EMBL" id="GAA3689870.1"/>
    </source>
</evidence>
<dbReference type="InterPro" id="IPR001375">
    <property type="entry name" value="Peptidase_S9_cat"/>
</dbReference>
<proteinExistence type="predicted"/>
<dbReference type="Pfam" id="PF07676">
    <property type="entry name" value="PD40"/>
    <property type="match status" value="2"/>
</dbReference>
<feature type="compositionally biased region" description="Low complexity" evidence="3">
    <location>
        <begin position="190"/>
        <end position="206"/>
    </location>
</feature>
<dbReference type="Gene3D" id="2.120.10.30">
    <property type="entry name" value="TolB, C-terminal domain"/>
    <property type="match status" value="2"/>
</dbReference>
<keyword evidence="6" id="KW-1185">Reference proteome</keyword>
<evidence type="ECO:0000313" key="6">
    <source>
        <dbReference type="Proteomes" id="UP001500752"/>
    </source>
</evidence>
<dbReference type="PANTHER" id="PTHR42776:SF27">
    <property type="entry name" value="DIPEPTIDYL PEPTIDASE FAMILY MEMBER 6"/>
    <property type="match status" value="1"/>
</dbReference>
<dbReference type="EMBL" id="BAABEO010000019">
    <property type="protein sequence ID" value="GAA3689870.1"/>
    <property type="molecule type" value="Genomic_DNA"/>
</dbReference>
<dbReference type="InterPro" id="IPR011042">
    <property type="entry name" value="6-blade_b-propeller_TolB-like"/>
</dbReference>
<evidence type="ECO:0000256" key="1">
    <source>
        <dbReference type="ARBA" id="ARBA00022801"/>
    </source>
</evidence>
<dbReference type="Proteomes" id="UP001500752">
    <property type="component" value="Unassembled WGS sequence"/>
</dbReference>
<dbReference type="SUPFAM" id="SSF82171">
    <property type="entry name" value="DPP6 N-terminal domain-like"/>
    <property type="match status" value="1"/>
</dbReference>
<dbReference type="Pfam" id="PF00326">
    <property type="entry name" value="Peptidase_S9"/>
    <property type="match status" value="1"/>
</dbReference>
<dbReference type="InterPro" id="IPR011659">
    <property type="entry name" value="WD40"/>
</dbReference>
<dbReference type="Gene3D" id="3.40.50.1820">
    <property type="entry name" value="alpha/beta hydrolase"/>
    <property type="match status" value="1"/>
</dbReference>
<reference evidence="6" key="1">
    <citation type="journal article" date="2019" name="Int. J. Syst. Evol. Microbiol.">
        <title>The Global Catalogue of Microorganisms (GCM) 10K type strain sequencing project: providing services to taxonomists for standard genome sequencing and annotation.</title>
        <authorList>
            <consortium name="The Broad Institute Genomics Platform"/>
            <consortium name="The Broad Institute Genome Sequencing Center for Infectious Disease"/>
            <person name="Wu L."/>
            <person name="Ma J."/>
        </authorList>
    </citation>
    <scope>NUCLEOTIDE SEQUENCE [LARGE SCALE GENOMIC DNA]</scope>
    <source>
        <strain evidence="6">JCM 30742</strain>
    </source>
</reference>
<name>A0ABP7CJ70_9MICC</name>
<gene>
    <name evidence="5" type="ORF">GCM10023081_29140</name>
</gene>